<feature type="region of interest" description="Disordered" evidence="1">
    <location>
        <begin position="123"/>
        <end position="143"/>
    </location>
</feature>
<dbReference type="ExpressionAtlas" id="A0A2K3P5B8">
    <property type="expression patterns" value="baseline"/>
</dbReference>
<feature type="compositionally biased region" description="Basic and acidic residues" evidence="1">
    <location>
        <begin position="95"/>
        <end position="108"/>
    </location>
</feature>
<reference evidence="2 3" key="1">
    <citation type="journal article" date="2014" name="Am. J. Bot.">
        <title>Genome assembly and annotation for red clover (Trifolium pratense; Fabaceae).</title>
        <authorList>
            <person name="Istvanek J."/>
            <person name="Jaros M."/>
            <person name="Krenek A."/>
            <person name="Repkova J."/>
        </authorList>
    </citation>
    <scope>NUCLEOTIDE SEQUENCE [LARGE SCALE GENOMIC DNA]</scope>
    <source>
        <strain evidence="3">cv. Tatra</strain>
        <tissue evidence="2">Young leaves</tissue>
    </source>
</reference>
<organism evidence="2 3">
    <name type="scientific">Trifolium pratense</name>
    <name type="common">Red clover</name>
    <dbReference type="NCBI Taxonomy" id="57577"/>
    <lineage>
        <taxon>Eukaryota</taxon>
        <taxon>Viridiplantae</taxon>
        <taxon>Streptophyta</taxon>
        <taxon>Embryophyta</taxon>
        <taxon>Tracheophyta</taxon>
        <taxon>Spermatophyta</taxon>
        <taxon>Magnoliopsida</taxon>
        <taxon>eudicotyledons</taxon>
        <taxon>Gunneridae</taxon>
        <taxon>Pentapetalae</taxon>
        <taxon>rosids</taxon>
        <taxon>fabids</taxon>
        <taxon>Fabales</taxon>
        <taxon>Fabaceae</taxon>
        <taxon>Papilionoideae</taxon>
        <taxon>50 kb inversion clade</taxon>
        <taxon>NPAAA clade</taxon>
        <taxon>Hologalegina</taxon>
        <taxon>IRL clade</taxon>
        <taxon>Trifolieae</taxon>
        <taxon>Trifolium</taxon>
    </lineage>
</organism>
<feature type="region of interest" description="Disordered" evidence="1">
    <location>
        <begin position="77"/>
        <end position="108"/>
    </location>
</feature>
<protein>
    <submittedName>
        <fullName evidence="2">Nucleoporin-like protein</fullName>
    </submittedName>
</protein>
<dbReference type="GO" id="GO:0071763">
    <property type="term" value="P:nuclear membrane organization"/>
    <property type="evidence" value="ECO:0007669"/>
    <property type="project" value="TreeGrafter"/>
</dbReference>
<accession>A0A2K3P5B8</accession>
<dbReference type="AlphaFoldDB" id="A0A2K3P5B8"/>
<feature type="compositionally biased region" description="Polar residues" evidence="1">
    <location>
        <begin position="77"/>
        <end position="91"/>
    </location>
</feature>
<feature type="compositionally biased region" description="Polar residues" evidence="1">
    <location>
        <begin position="1"/>
        <end position="11"/>
    </location>
</feature>
<dbReference type="EMBL" id="ASHM01003846">
    <property type="protein sequence ID" value="PNY10470.1"/>
    <property type="molecule type" value="Genomic_DNA"/>
</dbReference>
<dbReference type="Proteomes" id="UP000236291">
    <property type="component" value="Unassembled WGS sequence"/>
</dbReference>
<reference evidence="2 3" key="2">
    <citation type="journal article" date="2017" name="Front. Plant Sci.">
        <title>Gene Classification and Mining of Molecular Markers Useful in Red Clover (Trifolium pratense) Breeding.</title>
        <authorList>
            <person name="Istvanek J."/>
            <person name="Dluhosova J."/>
            <person name="Dluhos P."/>
            <person name="Patkova L."/>
            <person name="Nedelnik J."/>
            <person name="Repkova J."/>
        </authorList>
    </citation>
    <scope>NUCLEOTIDE SEQUENCE [LARGE SCALE GENOMIC DNA]</scope>
    <source>
        <strain evidence="3">cv. Tatra</strain>
        <tissue evidence="2">Young leaves</tissue>
    </source>
</reference>
<gene>
    <name evidence="2" type="ORF">L195_g007048</name>
</gene>
<feature type="compositionally biased region" description="Low complexity" evidence="1">
    <location>
        <begin position="33"/>
        <end position="43"/>
    </location>
</feature>
<comment type="caution">
    <text evidence="2">The sequence shown here is derived from an EMBL/GenBank/DDBJ whole genome shotgun (WGS) entry which is preliminary data.</text>
</comment>
<feature type="region of interest" description="Disordered" evidence="1">
    <location>
        <begin position="1"/>
        <end position="50"/>
    </location>
</feature>
<sequence>MDNTDQITPYPSTERGAGGKLRKPPSRKPPASPYARPSSSSSSTTTNRRWISKLVDPAYRIIAGGATRFLPSFFSTSDSASTPVNPSSSNEEVQEAGKWRTGEQHNEDNLLKSNLHILPSELSKMANTGDGGSSKLNNSFDFDMPSHVQKEEQHENNKFSDIEQLLKGKKFTRSDYSSLRLELTKSPVI</sequence>
<evidence type="ECO:0000313" key="3">
    <source>
        <dbReference type="Proteomes" id="UP000236291"/>
    </source>
</evidence>
<dbReference type="GO" id="GO:0005635">
    <property type="term" value="C:nuclear envelope"/>
    <property type="evidence" value="ECO:0007669"/>
    <property type="project" value="TreeGrafter"/>
</dbReference>
<evidence type="ECO:0000256" key="1">
    <source>
        <dbReference type="SAM" id="MobiDB-lite"/>
    </source>
</evidence>
<evidence type="ECO:0000313" key="2">
    <source>
        <dbReference type="EMBL" id="PNY10470.1"/>
    </source>
</evidence>
<proteinExistence type="predicted"/>
<dbReference type="PANTHER" id="PTHR33416">
    <property type="entry name" value="NUCLEAR PORE COMPLEX PROTEIN NUP1"/>
    <property type="match status" value="1"/>
</dbReference>
<dbReference type="STRING" id="57577.A0A2K3P5B8"/>
<dbReference type="PANTHER" id="PTHR33416:SF18">
    <property type="entry name" value="NUCLEOPORIN-LIKE PROTEIN"/>
    <property type="match status" value="1"/>
</dbReference>
<name>A0A2K3P5B8_TRIPR</name>